<sequence>MTTASFILTRRDLIRGLTTALTFAGKDDTLPMLCGVELAIHKGRLVIAATDRFRVGLVKLAPPHLEGADGRIGFVERSAASRILKLIGGGTARNKLLEVVVTITDSELTVNSPGEAKLTVPLKDRDFPRYRHLLQEGLGREGAVESWNVNMGYLADFKAAVWNSHEHATVRAAEPGRPIVVVIGEHFVGLQMPIRPDSETEYADKAQLWLDFLAEPEPKPARKRAAAKAPAKTAAATAPAKSAARKPAAKKTPVKRAPAKRAKAAS</sequence>
<keyword evidence="3" id="KW-1185">Reference proteome</keyword>
<dbReference type="Proteomes" id="UP000005427">
    <property type="component" value="Segment"/>
</dbReference>
<reference evidence="2 3" key="1">
    <citation type="submission" date="2011-06" db="EMBL/GenBank/DDBJ databases">
        <title>Two lysogenic phages can combine to generate a single lytic phage.</title>
        <authorList>
            <person name="Petrovski S."/>
        </authorList>
    </citation>
    <scope>NUCLEOTIDE SEQUENCE [LARGE SCALE GENOMIC DNA]</scope>
</reference>
<accession>G9FGZ4</accession>
<dbReference type="EMBL" id="JN116823">
    <property type="protein sequence ID" value="AEV51905.1"/>
    <property type="molecule type" value="Genomic_DNA"/>
</dbReference>
<dbReference type="GeneID" id="11541297"/>
<feature type="compositionally biased region" description="Low complexity" evidence="1">
    <location>
        <begin position="227"/>
        <end position="242"/>
    </location>
</feature>
<dbReference type="KEGG" id="vg:11541297"/>
<evidence type="ECO:0000256" key="1">
    <source>
        <dbReference type="SAM" id="MobiDB-lite"/>
    </source>
</evidence>
<dbReference type="SUPFAM" id="SSF55979">
    <property type="entry name" value="DNA clamp"/>
    <property type="match status" value="1"/>
</dbReference>
<dbReference type="InterPro" id="IPR046938">
    <property type="entry name" value="DNA_clamp_sf"/>
</dbReference>
<proteinExistence type="predicted"/>
<name>G9FGZ4_9CAUD</name>
<evidence type="ECO:0000313" key="2">
    <source>
        <dbReference type="EMBL" id="AEV51905.1"/>
    </source>
</evidence>
<feature type="compositionally biased region" description="Basic residues" evidence="1">
    <location>
        <begin position="243"/>
        <end position="266"/>
    </location>
</feature>
<dbReference type="Gene3D" id="3.10.150.10">
    <property type="entry name" value="DNA Polymerase III, subunit A, domain 2"/>
    <property type="match status" value="1"/>
</dbReference>
<dbReference type="RefSeq" id="YP_005087095.1">
    <property type="nucleotide sequence ID" value="NC_016652.1"/>
</dbReference>
<feature type="region of interest" description="Disordered" evidence="1">
    <location>
        <begin position="219"/>
        <end position="266"/>
    </location>
</feature>
<organism evidence="2 3">
    <name type="scientific">Rhodococcus phage REQ2</name>
    <dbReference type="NCBI Taxonomy" id="1109713"/>
    <lineage>
        <taxon>Viruses</taxon>
        <taxon>Duplodnaviria</taxon>
        <taxon>Heunggongvirae</taxon>
        <taxon>Uroviricota</taxon>
        <taxon>Caudoviricetes</taxon>
        <taxon>Caudoviricetes incertae sedis</taxon>
        <taxon>Melbournevirus</taxon>
        <taxon>Melbournevirus REQ2</taxon>
    </lineage>
</organism>
<evidence type="ECO:0000313" key="3">
    <source>
        <dbReference type="Proteomes" id="UP000005427"/>
    </source>
</evidence>
<protein>
    <submittedName>
        <fullName evidence="2">DNA polymerase III, beta subunit</fullName>
    </submittedName>
</protein>